<evidence type="ECO:0000256" key="8">
    <source>
        <dbReference type="ARBA" id="ARBA00023239"/>
    </source>
</evidence>
<dbReference type="InterPro" id="IPR002028">
    <property type="entry name" value="Trp_synthase_suA"/>
</dbReference>
<proteinExistence type="inferred from homology"/>
<dbReference type="GO" id="GO:0004834">
    <property type="term" value="F:tryptophan synthase activity"/>
    <property type="evidence" value="ECO:0007669"/>
    <property type="project" value="UniProtKB-EC"/>
</dbReference>
<protein>
    <recommendedName>
        <fullName evidence="4">tryptophan synthase</fullName>
        <ecNumber evidence="4">4.2.1.20</ecNumber>
    </recommendedName>
</protein>
<dbReference type="InterPro" id="IPR018204">
    <property type="entry name" value="Trp_synthase_alpha_AS"/>
</dbReference>
<dbReference type="Pfam" id="PF00290">
    <property type="entry name" value="Trp_syntA"/>
    <property type="match status" value="1"/>
</dbReference>
<comment type="similarity">
    <text evidence="10">Belongs to the TrpA family.</text>
</comment>
<dbReference type="AlphaFoldDB" id="A0A7S2WBY2"/>
<dbReference type="SUPFAM" id="SSF51366">
    <property type="entry name" value="Ribulose-phoshate binding barrel"/>
    <property type="match status" value="1"/>
</dbReference>
<dbReference type="FunFam" id="3.20.20.70:FF:000037">
    <property type="entry name" value="Tryptophan synthase alpha chain"/>
    <property type="match status" value="1"/>
</dbReference>
<evidence type="ECO:0000256" key="5">
    <source>
        <dbReference type="ARBA" id="ARBA00022605"/>
    </source>
</evidence>
<evidence type="ECO:0000256" key="10">
    <source>
        <dbReference type="RuleBase" id="RU003662"/>
    </source>
</evidence>
<comment type="subunit">
    <text evidence="3">Tetramer of two alpha and two beta chains.</text>
</comment>
<comment type="catalytic activity">
    <reaction evidence="9">
        <text>(1S,2R)-1-C-(indol-3-yl)glycerol 3-phosphate + L-serine = D-glyceraldehyde 3-phosphate + L-tryptophan + H2O</text>
        <dbReference type="Rhea" id="RHEA:10532"/>
        <dbReference type="ChEBI" id="CHEBI:15377"/>
        <dbReference type="ChEBI" id="CHEBI:33384"/>
        <dbReference type="ChEBI" id="CHEBI:57912"/>
        <dbReference type="ChEBI" id="CHEBI:58866"/>
        <dbReference type="ChEBI" id="CHEBI:59776"/>
        <dbReference type="EC" id="4.2.1.20"/>
    </reaction>
</comment>
<comment type="pathway">
    <text evidence="2">Amino-acid biosynthesis; L-tryptophan biosynthesis; L-tryptophan from chorismate: step 5/5.</text>
</comment>
<organism evidence="11">
    <name type="scientific">Mucochytrium quahogii</name>
    <dbReference type="NCBI Taxonomy" id="96639"/>
    <lineage>
        <taxon>Eukaryota</taxon>
        <taxon>Sar</taxon>
        <taxon>Stramenopiles</taxon>
        <taxon>Bigyra</taxon>
        <taxon>Labyrinthulomycetes</taxon>
        <taxon>Thraustochytrida</taxon>
        <taxon>Thraustochytriidae</taxon>
        <taxon>Mucochytrium</taxon>
    </lineage>
</organism>
<dbReference type="InterPro" id="IPR011060">
    <property type="entry name" value="RibuloseP-bd_barrel"/>
</dbReference>
<keyword evidence="7" id="KW-0057">Aromatic amino acid biosynthesis</keyword>
<name>A0A7S2WBY2_9STRA</name>
<accession>A0A7S2WBY2</accession>
<dbReference type="PROSITE" id="PS00167">
    <property type="entry name" value="TRP_SYNTHASE_ALPHA"/>
    <property type="match status" value="1"/>
</dbReference>
<dbReference type="UniPathway" id="UPA00035">
    <property type="reaction ID" value="UER00044"/>
</dbReference>
<evidence type="ECO:0000256" key="4">
    <source>
        <dbReference type="ARBA" id="ARBA00012043"/>
    </source>
</evidence>
<evidence type="ECO:0000313" key="11">
    <source>
        <dbReference type="EMBL" id="CAD9679109.1"/>
    </source>
</evidence>
<keyword evidence="6" id="KW-0822">Tryptophan biosynthesis</keyword>
<evidence type="ECO:0000256" key="9">
    <source>
        <dbReference type="ARBA" id="ARBA00049047"/>
    </source>
</evidence>
<evidence type="ECO:0000256" key="6">
    <source>
        <dbReference type="ARBA" id="ARBA00022822"/>
    </source>
</evidence>
<dbReference type="PANTHER" id="PTHR43406">
    <property type="entry name" value="TRYPTOPHAN SYNTHASE, ALPHA CHAIN"/>
    <property type="match status" value="1"/>
</dbReference>
<dbReference type="EC" id="4.2.1.20" evidence="4"/>
<sequence>MTVKDLQAVFAKCKAENRAAFVPYVTAGFPSKDATVEQMLALQEGGADIIELGMPFSDPMADGPTIQASSFAALAQGVVLKDCFEFTKQARKRGLTCPVILMGYCNPFVQHGEENLVNDSADATISGFIVVDLSGREAVQFAKTCAKRDLAYVPLVAPTSTDKRLAEIGAYASGYVYCVSVAGVTGARDELPEDLGDFCKRVKKHFTVPLCVGFGLNKRSHVTQVAKVAEGAVIGSQIIKTIEAAGSDVKAQCDALRSYAKSVTTD</sequence>
<dbReference type="HAMAP" id="MF_00131">
    <property type="entry name" value="Trp_synth_alpha"/>
    <property type="match status" value="1"/>
</dbReference>
<dbReference type="PANTHER" id="PTHR43406:SF1">
    <property type="entry name" value="TRYPTOPHAN SYNTHASE ALPHA CHAIN, CHLOROPLASTIC"/>
    <property type="match status" value="1"/>
</dbReference>
<comment type="function">
    <text evidence="1">The alpha subunit is responsible for the aldol cleavage of indoleglycerol phosphate to indole and glyceraldehyde 3-phosphate.</text>
</comment>
<evidence type="ECO:0000256" key="1">
    <source>
        <dbReference type="ARBA" id="ARBA00003365"/>
    </source>
</evidence>
<dbReference type="Gene3D" id="3.20.20.70">
    <property type="entry name" value="Aldolase class I"/>
    <property type="match status" value="1"/>
</dbReference>
<gene>
    <name evidence="11" type="ORF">QSP1433_LOCUS6422</name>
</gene>
<dbReference type="GO" id="GO:0005829">
    <property type="term" value="C:cytosol"/>
    <property type="evidence" value="ECO:0007669"/>
    <property type="project" value="TreeGrafter"/>
</dbReference>
<evidence type="ECO:0000256" key="2">
    <source>
        <dbReference type="ARBA" id="ARBA00004733"/>
    </source>
</evidence>
<dbReference type="CDD" id="cd04724">
    <property type="entry name" value="Tryptophan_synthase_alpha"/>
    <property type="match status" value="1"/>
</dbReference>
<evidence type="ECO:0000256" key="7">
    <source>
        <dbReference type="ARBA" id="ARBA00023141"/>
    </source>
</evidence>
<dbReference type="EMBL" id="HBHK01010297">
    <property type="protein sequence ID" value="CAD9679109.1"/>
    <property type="molecule type" value="Transcribed_RNA"/>
</dbReference>
<reference evidence="11" key="1">
    <citation type="submission" date="2021-01" db="EMBL/GenBank/DDBJ databases">
        <authorList>
            <person name="Corre E."/>
            <person name="Pelletier E."/>
            <person name="Niang G."/>
            <person name="Scheremetjew M."/>
            <person name="Finn R."/>
            <person name="Kale V."/>
            <person name="Holt S."/>
            <person name="Cochrane G."/>
            <person name="Meng A."/>
            <person name="Brown T."/>
            <person name="Cohen L."/>
        </authorList>
    </citation>
    <scope>NUCLEOTIDE SEQUENCE</scope>
    <source>
        <strain evidence="11">NY070348D</strain>
    </source>
</reference>
<keyword evidence="8" id="KW-0456">Lyase</keyword>
<dbReference type="InterPro" id="IPR013785">
    <property type="entry name" value="Aldolase_TIM"/>
</dbReference>
<keyword evidence="5" id="KW-0028">Amino-acid biosynthesis</keyword>
<dbReference type="NCBIfam" id="TIGR00262">
    <property type="entry name" value="trpA"/>
    <property type="match status" value="1"/>
</dbReference>
<evidence type="ECO:0000256" key="3">
    <source>
        <dbReference type="ARBA" id="ARBA00011270"/>
    </source>
</evidence>